<gene>
    <name evidence="1" type="ordered locus">Clole_0983</name>
</gene>
<protein>
    <submittedName>
        <fullName evidence="1">Uncharacterized protein</fullName>
    </submittedName>
</protein>
<dbReference type="RefSeq" id="WP_013656015.1">
    <property type="nucleotide sequence ID" value="NC_015275.1"/>
</dbReference>
<evidence type="ECO:0000313" key="1">
    <source>
        <dbReference type="EMBL" id="ADZ82715.1"/>
    </source>
</evidence>
<proteinExistence type="predicted"/>
<dbReference type="HOGENOM" id="CLU_2647886_0_0_9"/>
<dbReference type="STRING" id="642492.Clole_0983"/>
<keyword evidence="2" id="KW-1185">Reference proteome</keyword>
<name>F2JRA6_CELLD</name>
<dbReference type="EMBL" id="CP002582">
    <property type="protein sequence ID" value="ADZ82715.1"/>
    <property type="molecule type" value="Genomic_DNA"/>
</dbReference>
<accession>F2JRA6</accession>
<dbReference type="Proteomes" id="UP000008467">
    <property type="component" value="Chromosome"/>
</dbReference>
<dbReference type="KEGG" id="cle:Clole_0983"/>
<dbReference type="AlphaFoldDB" id="F2JRA6"/>
<reference evidence="1 2" key="1">
    <citation type="journal article" date="2011" name="J. Bacteriol.">
        <title>Complete genome sequence of the cellulose-degrading bacterium Cellulosilyticum lentocellum.</title>
        <authorList>
            <consortium name="US DOE Joint Genome Institute"/>
            <person name="Miller D.A."/>
            <person name="Suen G."/>
            <person name="Bruce D."/>
            <person name="Copeland A."/>
            <person name="Cheng J.F."/>
            <person name="Detter C."/>
            <person name="Goodwin L.A."/>
            <person name="Han C.S."/>
            <person name="Hauser L.J."/>
            <person name="Land M.L."/>
            <person name="Lapidus A."/>
            <person name="Lucas S."/>
            <person name="Meincke L."/>
            <person name="Pitluck S."/>
            <person name="Tapia R."/>
            <person name="Teshima H."/>
            <person name="Woyke T."/>
            <person name="Fox B.G."/>
            <person name="Angert E.R."/>
            <person name="Currie C.R."/>
        </authorList>
    </citation>
    <scope>NUCLEOTIDE SEQUENCE [LARGE SCALE GENOMIC DNA]</scope>
    <source>
        <strain evidence="2">ATCC 49066 / DSM 5427 / NCIMB 11756 / RHM5</strain>
    </source>
</reference>
<sequence>MKDSFSILNAEIERLKKQQPTLKCGTVTSTSPFQVQFDGEDSSNTYKKPKAYTPTLNDRVCFLVQGNNYICLGGYE</sequence>
<evidence type="ECO:0000313" key="2">
    <source>
        <dbReference type="Proteomes" id="UP000008467"/>
    </source>
</evidence>
<organism evidence="1 2">
    <name type="scientific">Cellulosilyticum lentocellum (strain ATCC 49066 / DSM 5427 / NCIMB 11756 / RHM5)</name>
    <name type="common">Clostridium lentocellum</name>
    <dbReference type="NCBI Taxonomy" id="642492"/>
    <lineage>
        <taxon>Bacteria</taxon>
        <taxon>Bacillati</taxon>
        <taxon>Bacillota</taxon>
        <taxon>Clostridia</taxon>
        <taxon>Lachnospirales</taxon>
        <taxon>Cellulosilyticaceae</taxon>
        <taxon>Cellulosilyticum</taxon>
    </lineage>
</organism>